<dbReference type="RefSeq" id="WP_310264619.1">
    <property type="nucleotide sequence ID" value="NZ_JAVDXU010000001.1"/>
</dbReference>
<sequence>MTTRSEPRLPDSGVVAHPHRFTLQGSPGSLSFPPLCPNCGNSAAAEIEYAKVFQRTHSDAPTEHIVTSVRVPLCATCAAVHHEQAAPAGRLSRVLSSFATGEMLGAVMPAIAALFVVYLTLKQLFKGRFDVAGVLIALAAFFALIAWSQRRHVWRATEHLRVAPPTEMTTAFDFSDDIAPAFEPPRFVCTMRNERFAKDFITLNRQLEYRADSPSAVADREKANRTLWLVGAVVVALALLGYLLG</sequence>
<accession>A0ABU1YLC5</accession>
<keyword evidence="1" id="KW-0812">Transmembrane</keyword>
<feature type="transmembrane region" description="Helical" evidence="1">
    <location>
        <begin position="226"/>
        <end position="244"/>
    </location>
</feature>
<keyword evidence="1" id="KW-0472">Membrane</keyword>
<organism evidence="2 3">
    <name type="scientific">Roseateles saccharophilus</name>
    <name type="common">Pseudomonas saccharophila</name>
    <dbReference type="NCBI Taxonomy" id="304"/>
    <lineage>
        <taxon>Bacteria</taxon>
        <taxon>Pseudomonadati</taxon>
        <taxon>Pseudomonadota</taxon>
        <taxon>Betaproteobacteria</taxon>
        <taxon>Burkholderiales</taxon>
        <taxon>Sphaerotilaceae</taxon>
        <taxon>Roseateles</taxon>
    </lineage>
</organism>
<evidence type="ECO:0000313" key="3">
    <source>
        <dbReference type="Proteomes" id="UP001180453"/>
    </source>
</evidence>
<dbReference type="Proteomes" id="UP001180453">
    <property type="component" value="Unassembled WGS sequence"/>
</dbReference>
<keyword evidence="1" id="KW-1133">Transmembrane helix</keyword>
<reference evidence="2 3" key="1">
    <citation type="submission" date="2023-07" db="EMBL/GenBank/DDBJ databases">
        <title>Sorghum-associated microbial communities from plants grown in Nebraska, USA.</title>
        <authorList>
            <person name="Schachtman D."/>
        </authorList>
    </citation>
    <scope>NUCLEOTIDE SEQUENCE [LARGE SCALE GENOMIC DNA]</scope>
    <source>
        <strain evidence="2 3">BE314</strain>
    </source>
</reference>
<proteinExistence type="predicted"/>
<protein>
    <submittedName>
        <fullName evidence="2">Uncharacterized protein</fullName>
    </submittedName>
</protein>
<feature type="transmembrane region" description="Helical" evidence="1">
    <location>
        <begin position="127"/>
        <end position="147"/>
    </location>
</feature>
<evidence type="ECO:0000256" key="1">
    <source>
        <dbReference type="SAM" id="Phobius"/>
    </source>
</evidence>
<feature type="transmembrane region" description="Helical" evidence="1">
    <location>
        <begin position="103"/>
        <end position="121"/>
    </location>
</feature>
<keyword evidence="3" id="KW-1185">Reference proteome</keyword>
<gene>
    <name evidence="2" type="ORF">J2X20_002288</name>
</gene>
<dbReference type="EMBL" id="JAVDXU010000001">
    <property type="protein sequence ID" value="MDR7269659.1"/>
    <property type="molecule type" value="Genomic_DNA"/>
</dbReference>
<evidence type="ECO:0000313" key="2">
    <source>
        <dbReference type="EMBL" id="MDR7269659.1"/>
    </source>
</evidence>
<name>A0ABU1YLC5_ROSSA</name>
<comment type="caution">
    <text evidence="2">The sequence shown here is derived from an EMBL/GenBank/DDBJ whole genome shotgun (WGS) entry which is preliminary data.</text>
</comment>